<dbReference type="Gene3D" id="3.40.50.1980">
    <property type="entry name" value="Nitrogenase molybdenum iron protein domain"/>
    <property type="match status" value="1"/>
</dbReference>
<reference evidence="1 2" key="1">
    <citation type="submission" date="2018-12" db="EMBL/GenBank/DDBJ databases">
        <authorList>
            <consortium name="Pathogen Informatics"/>
        </authorList>
    </citation>
    <scope>NUCLEOTIDE SEQUENCE [LARGE SCALE GENOMIC DNA]</scope>
    <source>
        <strain evidence="1 2">NCTC13098</strain>
    </source>
</reference>
<evidence type="ECO:0000313" key="2">
    <source>
        <dbReference type="Proteomes" id="UP000274346"/>
    </source>
</evidence>
<keyword evidence="1" id="KW-0560">Oxidoreductase</keyword>
<protein>
    <submittedName>
        <fullName evidence="1">Nitrogenase iron-iron protein beta chain</fullName>
        <ecNumber evidence="1">1.18.6.1</ecNumber>
    </submittedName>
</protein>
<evidence type="ECO:0000313" key="1">
    <source>
        <dbReference type="EMBL" id="VDR27287.1"/>
    </source>
</evidence>
<dbReference type="GO" id="GO:0016163">
    <property type="term" value="F:nitrogenase activity"/>
    <property type="evidence" value="ECO:0007669"/>
    <property type="project" value="UniProtKB-EC"/>
</dbReference>
<sequence length="55" mass="5883">MVITPIKGCVIFVRSLISQHMKESFEIASSSVGEDGAVFGALDRVELAVDELSLS</sequence>
<dbReference type="EC" id="1.18.6.1" evidence="1"/>
<dbReference type="SUPFAM" id="SSF53807">
    <property type="entry name" value="Helical backbone' metal receptor"/>
    <property type="match status" value="1"/>
</dbReference>
<gene>
    <name evidence="1" type="primary">anfK_1</name>
    <name evidence="1" type="ORF">NCTC13098_03653</name>
</gene>
<dbReference type="Proteomes" id="UP000274346">
    <property type="component" value="Chromosome"/>
</dbReference>
<name>A0A3P8JVA7_RAOTE</name>
<dbReference type="AlphaFoldDB" id="A0A3P8JVA7"/>
<dbReference type="EMBL" id="LR131271">
    <property type="protein sequence ID" value="VDR27287.1"/>
    <property type="molecule type" value="Genomic_DNA"/>
</dbReference>
<accession>A0A3P8JVA7</accession>
<proteinExistence type="predicted"/>
<dbReference type="KEGG" id="rtg:NCTC13098_03653"/>
<organism evidence="1 2">
    <name type="scientific">Raoultella terrigena</name>
    <name type="common">Klebsiella terrigena</name>
    <dbReference type="NCBI Taxonomy" id="577"/>
    <lineage>
        <taxon>Bacteria</taxon>
        <taxon>Pseudomonadati</taxon>
        <taxon>Pseudomonadota</taxon>
        <taxon>Gammaproteobacteria</taxon>
        <taxon>Enterobacterales</taxon>
        <taxon>Enterobacteriaceae</taxon>
        <taxon>Klebsiella/Raoultella group</taxon>
        <taxon>Raoultella</taxon>
    </lineage>
</organism>